<dbReference type="GO" id="GO:0009486">
    <property type="term" value="F:cytochrome bo3 ubiquinol oxidase activity"/>
    <property type="evidence" value="ECO:0007669"/>
    <property type="project" value="TreeGrafter"/>
</dbReference>
<feature type="transmembrane region" description="Helical" evidence="15">
    <location>
        <begin position="507"/>
        <end position="531"/>
    </location>
</feature>
<accession>A0A1G4ULX1</accession>
<dbReference type="GO" id="GO:0005886">
    <property type="term" value="C:plasma membrane"/>
    <property type="evidence" value="ECO:0007669"/>
    <property type="project" value="UniProtKB-SubCell"/>
</dbReference>
<sequence>MNWELIFGQITWDSFVFAGMIENPSLSEAIASGAGSIAVLGALATVILLTVKGWWVPLWRDWLTSVDHKKVGIMYIAIALVMFARAVIEAALMRAQQLAATEGAGFLSADHFGQLFSTHGTIMIFFVAMPFITGLMNYVMPLQIGARDVSFPLLNAISLMLTMAGAVLIMVSLVVGQFSTGGWSAYPPFTGIEFSPGEGVDYWIWAVSLGSIGSTLTGLNFAVTIYKKRCPGMTLFRMPLFTWTTLCTSILMIFAMAPLTAATVMLALDRYAGFHFFTNGDGGNMMNYANLFWLFGHPEVYILILPAFGVWSEVVATFSSKRIYGYTSLVYATMCIAVLSFAVWLHHFFTMGQSANVNAIFGIATMIIGVPTGVKVYDWLLTMVGGRIRFSTPMLFHINFLLTFILGGMTGVLLANPGVDFQVHNTLFLVAHFHNMIIPGVLFGMFAAVQFWFPKVFGFRLHEGLGRASFWCFAPGFLLAFFPLYWLGMMGATRRTYMWSNPDYVPWLALAMLGAALILAGFALMVMQIVVSVRQRAQLAAPLGDPWDGRALEWSIPSPPPAWNFAVLPEVSSQDPFYEAKKAGTAYRSPAAYEDIEVPRNTATAPLIGLFACAWAFALVWHIWWLAIASFVLIWVVVIVRSFETDTEETVPAATVKAANEAFLAAVRATPGVTRDREMTSDNRGRAIPESLEAGAGALASGAAVEVSR</sequence>
<dbReference type="AlphaFoldDB" id="A0A1G4ULX1"/>
<dbReference type="PROSITE" id="PS00077">
    <property type="entry name" value="COX1_CUB"/>
    <property type="match status" value="1"/>
</dbReference>
<reference evidence="18" key="1">
    <citation type="submission" date="2016-10" db="EMBL/GenBank/DDBJ databases">
        <authorList>
            <person name="Varghese N."/>
            <person name="Submissions S."/>
        </authorList>
    </citation>
    <scope>NUCLEOTIDE SEQUENCE [LARGE SCALE GENOMIC DNA]</scope>
    <source>
        <strain evidence="18">CGMCC 1.1761</strain>
    </source>
</reference>
<feature type="transmembrane region" description="Helical" evidence="15">
    <location>
        <begin position="427"/>
        <end position="453"/>
    </location>
</feature>
<name>A0A1G4ULX1_9HYPH</name>
<feature type="transmembrane region" description="Helical" evidence="15">
    <location>
        <begin position="323"/>
        <end position="345"/>
    </location>
</feature>
<evidence type="ECO:0000256" key="2">
    <source>
        <dbReference type="ARBA" id="ARBA00009578"/>
    </source>
</evidence>
<keyword evidence="3 14" id="KW-0813">Transport</keyword>
<dbReference type="Pfam" id="PF00115">
    <property type="entry name" value="COX1"/>
    <property type="match status" value="1"/>
</dbReference>
<feature type="transmembrane region" description="Helical" evidence="15">
    <location>
        <begin position="623"/>
        <end position="640"/>
    </location>
</feature>
<comment type="similarity">
    <text evidence="2 14">Belongs to the heme-copper respiratory oxidase family.</text>
</comment>
<evidence type="ECO:0000313" key="18">
    <source>
        <dbReference type="Proteomes" id="UP000198889"/>
    </source>
</evidence>
<feature type="transmembrane region" description="Helical" evidence="15">
    <location>
        <begin position="115"/>
        <end position="139"/>
    </location>
</feature>
<evidence type="ECO:0000256" key="5">
    <source>
        <dbReference type="ARBA" id="ARBA00022617"/>
    </source>
</evidence>
<feature type="transmembrane region" description="Helical" evidence="15">
    <location>
        <begin position="29"/>
        <end position="51"/>
    </location>
</feature>
<dbReference type="STRING" id="177413.SAMN05660859_4096"/>
<protein>
    <submittedName>
        <fullName evidence="17">Cytochrome o ubiquinol oxidase subunit 1</fullName>
    </submittedName>
</protein>
<gene>
    <name evidence="17" type="ORF">SAMN05660859_4096</name>
</gene>
<keyword evidence="4" id="KW-1003">Cell membrane</keyword>
<keyword evidence="11" id="KW-0408">Iron</keyword>
<keyword evidence="12" id="KW-0186">Copper</keyword>
<feature type="transmembrane region" description="Helical" evidence="15">
    <location>
        <begin position="395"/>
        <end position="415"/>
    </location>
</feature>
<evidence type="ECO:0000256" key="13">
    <source>
        <dbReference type="ARBA" id="ARBA00023136"/>
    </source>
</evidence>
<evidence type="ECO:0000256" key="12">
    <source>
        <dbReference type="ARBA" id="ARBA00023008"/>
    </source>
</evidence>
<dbReference type="InterPro" id="IPR036927">
    <property type="entry name" value="Cyt_c_oxase-like_su1_sf"/>
</dbReference>
<feature type="transmembrane region" description="Helical" evidence="15">
    <location>
        <begin position="202"/>
        <end position="226"/>
    </location>
</feature>
<evidence type="ECO:0000256" key="8">
    <source>
        <dbReference type="ARBA" id="ARBA00022723"/>
    </source>
</evidence>
<dbReference type="EMBL" id="FMTP01000009">
    <property type="protein sequence ID" value="SCW94517.1"/>
    <property type="molecule type" value="Genomic_DNA"/>
</dbReference>
<keyword evidence="13 15" id="KW-0472">Membrane</keyword>
<feature type="transmembrane region" description="Helical" evidence="15">
    <location>
        <begin position="151"/>
        <end position="175"/>
    </location>
</feature>
<evidence type="ECO:0000256" key="6">
    <source>
        <dbReference type="ARBA" id="ARBA00022660"/>
    </source>
</evidence>
<keyword evidence="8" id="KW-0479">Metal-binding</keyword>
<dbReference type="Proteomes" id="UP000198889">
    <property type="component" value="Unassembled WGS sequence"/>
</dbReference>
<organism evidence="17 18">
    <name type="scientific">Ancylobacter rudongensis</name>
    <dbReference type="NCBI Taxonomy" id="177413"/>
    <lineage>
        <taxon>Bacteria</taxon>
        <taxon>Pseudomonadati</taxon>
        <taxon>Pseudomonadota</taxon>
        <taxon>Alphaproteobacteria</taxon>
        <taxon>Hyphomicrobiales</taxon>
        <taxon>Xanthobacteraceae</taxon>
        <taxon>Ancylobacter</taxon>
    </lineage>
</organism>
<evidence type="ECO:0000256" key="10">
    <source>
        <dbReference type="ARBA" id="ARBA00022989"/>
    </source>
</evidence>
<feature type="transmembrane region" description="Helical" evidence="15">
    <location>
        <begin position="72"/>
        <end position="95"/>
    </location>
</feature>
<dbReference type="GO" id="GO:0046872">
    <property type="term" value="F:metal ion binding"/>
    <property type="evidence" value="ECO:0007669"/>
    <property type="project" value="UniProtKB-KW"/>
</dbReference>
<keyword evidence="6 14" id="KW-0679">Respiratory chain</keyword>
<feature type="domain" description="Cytochrome oxidase subunit I profile" evidence="16">
    <location>
        <begin position="62"/>
        <end position="572"/>
    </location>
</feature>
<evidence type="ECO:0000256" key="15">
    <source>
        <dbReference type="SAM" id="Phobius"/>
    </source>
</evidence>
<evidence type="ECO:0000256" key="11">
    <source>
        <dbReference type="ARBA" id="ARBA00023004"/>
    </source>
</evidence>
<dbReference type="GO" id="GO:0020037">
    <property type="term" value="F:heme binding"/>
    <property type="evidence" value="ECO:0007669"/>
    <property type="project" value="InterPro"/>
</dbReference>
<feature type="transmembrane region" description="Helical" evidence="15">
    <location>
        <begin position="288"/>
        <end position="311"/>
    </location>
</feature>
<dbReference type="InterPro" id="IPR023616">
    <property type="entry name" value="Cyt_c_oxase-like_su1_dom"/>
</dbReference>
<dbReference type="GO" id="GO:0009060">
    <property type="term" value="P:aerobic respiration"/>
    <property type="evidence" value="ECO:0007669"/>
    <property type="project" value="InterPro"/>
</dbReference>
<dbReference type="InterPro" id="IPR000883">
    <property type="entry name" value="Cyt_C_Oxase_1"/>
</dbReference>
<feature type="transmembrane region" description="Helical" evidence="15">
    <location>
        <begin position="238"/>
        <end position="268"/>
    </location>
</feature>
<evidence type="ECO:0000256" key="14">
    <source>
        <dbReference type="RuleBase" id="RU000370"/>
    </source>
</evidence>
<keyword evidence="7 14" id="KW-0812">Transmembrane</keyword>
<evidence type="ECO:0000256" key="4">
    <source>
        <dbReference type="ARBA" id="ARBA00022475"/>
    </source>
</evidence>
<keyword evidence="9 14" id="KW-0249">Electron transport</keyword>
<feature type="transmembrane region" description="Helical" evidence="15">
    <location>
        <begin position="465"/>
        <end position="487"/>
    </location>
</feature>
<keyword evidence="5 14" id="KW-0349">Heme</keyword>
<evidence type="ECO:0000313" key="17">
    <source>
        <dbReference type="EMBL" id="SCW94517.1"/>
    </source>
</evidence>
<dbReference type="PROSITE" id="PS50855">
    <property type="entry name" value="COX1"/>
    <property type="match status" value="1"/>
</dbReference>
<dbReference type="GO" id="GO:0015990">
    <property type="term" value="P:electron transport coupled proton transport"/>
    <property type="evidence" value="ECO:0007669"/>
    <property type="project" value="TreeGrafter"/>
</dbReference>
<dbReference type="Gene3D" id="1.20.210.10">
    <property type="entry name" value="Cytochrome c oxidase-like, subunit I domain"/>
    <property type="match status" value="1"/>
</dbReference>
<evidence type="ECO:0000256" key="1">
    <source>
        <dbReference type="ARBA" id="ARBA00004651"/>
    </source>
</evidence>
<evidence type="ECO:0000256" key="7">
    <source>
        <dbReference type="ARBA" id="ARBA00022692"/>
    </source>
</evidence>
<dbReference type="InterPro" id="IPR023615">
    <property type="entry name" value="Cyt_c_Oxase_su1_BS"/>
</dbReference>
<dbReference type="GO" id="GO:0004129">
    <property type="term" value="F:cytochrome-c oxidase activity"/>
    <property type="evidence" value="ECO:0007669"/>
    <property type="project" value="InterPro"/>
</dbReference>
<dbReference type="RefSeq" id="WP_091443615.1">
    <property type="nucleotide sequence ID" value="NZ_FMTP01000009.1"/>
</dbReference>
<proteinExistence type="inferred from homology"/>
<dbReference type="PANTHER" id="PTHR10422">
    <property type="entry name" value="CYTOCHROME C OXIDASE SUBUNIT 1"/>
    <property type="match status" value="1"/>
</dbReference>
<evidence type="ECO:0000256" key="3">
    <source>
        <dbReference type="ARBA" id="ARBA00022448"/>
    </source>
</evidence>
<evidence type="ECO:0000259" key="16">
    <source>
        <dbReference type="PROSITE" id="PS50855"/>
    </source>
</evidence>
<dbReference type="PANTHER" id="PTHR10422:SF35">
    <property type="entry name" value="CYTOCHROME BO(3) UBIQUINOL OXIDASE SUBUNIT 1"/>
    <property type="match status" value="1"/>
</dbReference>
<keyword evidence="10 15" id="KW-1133">Transmembrane helix</keyword>
<keyword evidence="18" id="KW-1185">Reference proteome</keyword>
<dbReference type="SUPFAM" id="SSF81442">
    <property type="entry name" value="Cytochrome c oxidase subunit I-like"/>
    <property type="match status" value="1"/>
</dbReference>
<evidence type="ECO:0000256" key="9">
    <source>
        <dbReference type="ARBA" id="ARBA00022982"/>
    </source>
</evidence>
<feature type="transmembrane region" description="Helical" evidence="15">
    <location>
        <begin position="357"/>
        <end position="374"/>
    </location>
</feature>
<comment type="subcellular location">
    <subcellularLocation>
        <location evidence="1">Cell membrane</location>
        <topology evidence="1">Multi-pass membrane protein</topology>
    </subcellularLocation>
</comment>
<dbReference type="GO" id="GO:0022904">
    <property type="term" value="P:respiratory electron transport chain"/>
    <property type="evidence" value="ECO:0007669"/>
    <property type="project" value="TreeGrafter"/>
</dbReference>
<dbReference type="PRINTS" id="PR01165">
    <property type="entry name" value="CYCOXIDASEI"/>
</dbReference>